<feature type="domain" description="WCX" evidence="2">
    <location>
        <begin position="279"/>
        <end position="332"/>
    </location>
</feature>
<proteinExistence type="predicted"/>
<evidence type="ECO:0000259" key="2">
    <source>
        <dbReference type="Pfam" id="PF25583"/>
    </source>
</evidence>
<keyword evidence="4" id="KW-1185">Reference proteome</keyword>
<dbReference type="InterPro" id="IPR051534">
    <property type="entry name" value="CBASS_pafABC_assoc_protein"/>
</dbReference>
<protein>
    <submittedName>
        <fullName evidence="3">WYL domain-containing protein</fullName>
    </submittedName>
</protein>
<dbReference type="Pfam" id="PF13280">
    <property type="entry name" value="WYL"/>
    <property type="match status" value="1"/>
</dbReference>
<dbReference type="RefSeq" id="WP_160952366.1">
    <property type="nucleotide sequence ID" value="NZ_WWEQ01000007.1"/>
</dbReference>
<comment type="caution">
    <text evidence="3">The sequence shown here is derived from an EMBL/GenBank/DDBJ whole genome shotgun (WGS) entry which is preliminary data.</text>
</comment>
<dbReference type="PROSITE" id="PS52050">
    <property type="entry name" value="WYL"/>
    <property type="match status" value="1"/>
</dbReference>
<dbReference type="EMBL" id="WWEQ01000007">
    <property type="protein sequence ID" value="MYM18928.1"/>
    <property type="molecule type" value="Genomic_DNA"/>
</dbReference>
<sequence>MRKQTERLLNLLIALRSARGWIDRDSLRAALDDYRAQPDNAAFDRMFSRDKDLLRRLGIEISTTDWSDADTGETAYGYRITEGDYALPPIVLTPEEAGVLSVAQTVFEGSELAADTARAVTKLRGLGLDIGGGADREVPPARMASGLFATFVAALGDRRPVEFDYRRPGDRLHRRRFEPYALLTRGDRVYAVGRDIDRDAVRTFRLSRIAGPVRPLRSRAAGDYAIPTDFRAEDYFAPERAPEGARTALLALEPGRADPLRREGRALGAAAAAAQDAGVPAPGAGREDWDGLELDFDDAESLTARLLGFAPAVEPLAPAALRTAYAARLRETAAALVAIAAPQGADRG</sequence>
<accession>A0A6N9H4E6</accession>
<organism evidence="3 4">
    <name type="scientific">Brevibacterium rongguiense</name>
    <dbReference type="NCBI Taxonomy" id="2695267"/>
    <lineage>
        <taxon>Bacteria</taxon>
        <taxon>Bacillati</taxon>
        <taxon>Actinomycetota</taxon>
        <taxon>Actinomycetes</taxon>
        <taxon>Micrococcales</taxon>
        <taxon>Brevibacteriaceae</taxon>
        <taxon>Brevibacterium</taxon>
    </lineage>
</organism>
<dbReference type="PANTHER" id="PTHR34580:SF3">
    <property type="entry name" value="PROTEIN PAFB"/>
    <property type="match status" value="1"/>
</dbReference>
<dbReference type="InterPro" id="IPR026881">
    <property type="entry name" value="WYL_dom"/>
</dbReference>
<dbReference type="Pfam" id="PF25583">
    <property type="entry name" value="WCX"/>
    <property type="match status" value="1"/>
</dbReference>
<evidence type="ECO:0000259" key="1">
    <source>
        <dbReference type="Pfam" id="PF13280"/>
    </source>
</evidence>
<evidence type="ECO:0000313" key="3">
    <source>
        <dbReference type="EMBL" id="MYM18928.1"/>
    </source>
</evidence>
<dbReference type="AlphaFoldDB" id="A0A6N9H4E6"/>
<dbReference type="InterPro" id="IPR057727">
    <property type="entry name" value="WCX_dom"/>
</dbReference>
<dbReference type="Proteomes" id="UP000469215">
    <property type="component" value="Unassembled WGS sequence"/>
</dbReference>
<feature type="domain" description="WYL" evidence="1">
    <location>
        <begin position="147"/>
        <end position="210"/>
    </location>
</feature>
<reference evidence="3 4" key="1">
    <citation type="submission" date="2020-01" db="EMBL/GenBank/DDBJ databases">
        <authorList>
            <person name="Deng T."/>
        </authorList>
    </citation>
    <scope>NUCLEOTIDE SEQUENCE [LARGE SCALE GENOMIC DNA]</scope>
    <source>
        <strain evidence="3 4">5221</strain>
    </source>
</reference>
<dbReference type="PANTHER" id="PTHR34580">
    <property type="match status" value="1"/>
</dbReference>
<evidence type="ECO:0000313" key="4">
    <source>
        <dbReference type="Proteomes" id="UP000469215"/>
    </source>
</evidence>
<name>A0A6N9H4E6_9MICO</name>
<gene>
    <name evidence="3" type="ORF">GSY69_02760</name>
</gene>